<evidence type="ECO:0000256" key="1">
    <source>
        <dbReference type="SAM" id="MobiDB-lite"/>
    </source>
</evidence>
<accession>A0ABU2A8I4</accession>
<proteinExistence type="predicted"/>
<organism evidence="2 3">
    <name type="scientific">Roseateles asaccharophilus</name>
    <dbReference type="NCBI Taxonomy" id="582607"/>
    <lineage>
        <taxon>Bacteria</taxon>
        <taxon>Pseudomonadati</taxon>
        <taxon>Pseudomonadota</taxon>
        <taxon>Betaproteobacteria</taxon>
        <taxon>Burkholderiales</taxon>
        <taxon>Sphaerotilaceae</taxon>
        <taxon>Roseateles</taxon>
    </lineage>
</organism>
<protein>
    <submittedName>
        <fullName evidence="2">Uncharacterized protein</fullName>
    </submittedName>
</protein>
<gene>
    <name evidence="2" type="ORF">J2X21_002644</name>
</gene>
<feature type="compositionally biased region" description="Gly residues" evidence="1">
    <location>
        <begin position="15"/>
        <end position="26"/>
    </location>
</feature>
<keyword evidence="3" id="KW-1185">Reference proteome</keyword>
<dbReference type="EMBL" id="JAVDXV010000005">
    <property type="protein sequence ID" value="MDR7333502.1"/>
    <property type="molecule type" value="Genomic_DNA"/>
</dbReference>
<sequence>MGFADHSTELKDAGPVGGGGSKGLGGSRESPSASKIIFQKYLTTDAKAVQNPISLLLTTNRESGLIESNKEAESAADENQQSVEKRNFQKYLTTRQKAD</sequence>
<evidence type="ECO:0000313" key="3">
    <source>
        <dbReference type="Proteomes" id="UP001180825"/>
    </source>
</evidence>
<feature type="compositionally biased region" description="Polar residues" evidence="1">
    <location>
        <begin position="90"/>
        <end position="99"/>
    </location>
</feature>
<feature type="region of interest" description="Disordered" evidence="1">
    <location>
        <begin position="68"/>
        <end position="99"/>
    </location>
</feature>
<feature type="region of interest" description="Disordered" evidence="1">
    <location>
        <begin position="1"/>
        <end position="31"/>
    </location>
</feature>
<comment type="caution">
    <text evidence="2">The sequence shown here is derived from an EMBL/GenBank/DDBJ whole genome shotgun (WGS) entry which is preliminary data.</text>
</comment>
<reference evidence="2 3" key="1">
    <citation type="submission" date="2023-07" db="EMBL/GenBank/DDBJ databases">
        <title>Sorghum-associated microbial communities from plants grown in Nebraska, USA.</title>
        <authorList>
            <person name="Schachtman D."/>
        </authorList>
    </citation>
    <scope>NUCLEOTIDE SEQUENCE [LARGE SCALE GENOMIC DNA]</scope>
    <source>
        <strain evidence="2 3">BE316</strain>
    </source>
</reference>
<evidence type="ECO:0000313" key="2">
    <source>
        <dbReference type="EMBL" id="MDR7333502.1"/>
    </source>
</evidence>
<dbReference type="RefSeq" id="WP_310329196.1">
    <property type="nucleotide sequence ID" value="NZ_JAVDXV010000005.1"/>
</dbReference>
<feature type="compositionally biased region" description="Basic and acidic residues" evidence="1">
    <location>
        <begin position="1"/>
        <end position="12"/>
    </location>
</feature>
<name>A0ABU2A8I4_9BURK</name>
<dbReference type="Proteomes" id="UP001180825">
    <property type="component" value="Unassembled WGS sequence"/>
</dbReference>